<dbReference type="InterPro" id="IPR006027">
    <property type="entry name" value="NusB_RsmB_TIM44"/>
</dbReference>
<evidence type="ECO:0000256" key="6">
    <source>
        <dbReference type="HAMAP-Rule" id="MF_00073"/>
    </source>
</evidence>
<organism evidence="8 9">
    <name type="scientific">Candidatus Dojkabacteria bacterium</name>
    <dbReference type="NCBI Taxonomy" id="2099670"/>
    <lineage>
        <taxon>Bacteria</taxon>
        <taxon>Candidatus Dojkabacteria</taxon>
    </lineage>
</organism>
<dbReference type="GO" id="GO:0006353">
    <property type="term" value="P:DNA-templated transcription termination"/>
    <property type="evidence" value="ECO:0007669"/>
    <property type="project" value="UniProtKB-UniRule"/>
</dbReference>
<dbReference type="GO" id="GO:0005829">
    <property type="term" value="C:cytosol"/>
    <property type="evidence" value="ECO:0007669"/>
    <property type="project" value="TreeGrafter"/>
</dbReference>
<sequence>MEDNTNSRTDPRRLARFLAIQYLFTKLQEDKSHVGYKVFEPNSLLSILEEKKFSGKLYEELIEGVEENTEELDATIQKYAPAWPLDQINPVDLIVLRVAVFEGFVGKLTPIKVVINEAVDLSKALSSEKSGKFVNGVLGAILNNQTLTDGPASK</sequence>
<keyword evidence="4 6" id="KW-0805">Transcription regulation</keyword>
<dbReference type="NCBIfam" id="TIGR01951">
    <property type="entry name" value="nusB"/>
    <property type="match status" value="1"/>
</dbReference>
<dbReference type="InterPro" id="IPR011605">
    <property type="entry name" value="NusB_fam"/>
</dbReference>
<dbReference type="AlphaFoldDB" id="A0A955LAE2"/>
<protein>
    <recommendedName>
        <fullName evidence="6">Transcription antitermination protein NusB</fullName>
    </recommendedName>
    <alternativeName>
        <fullName evidence="6">Antitermination factor NusB</fullName>
    </alternativeName>
</protein>
<dbReference type="PANTHER" id="PTHR11078">
    <property type="entry name" value="N UTILIZATION SUBSTANCE PROTEIN B-RELATED"/>
    <property type="match status" value="1"/>
</dbReference>
<feature type="domain" description="NusB/RsmB/TIM44" evidence="7">
    <location>
        <begin position="15"/>
        <end position="141"/>
    </location>
</feature>
<evidence type="ECO:0000256" key="5">
    <source>
        <dbReference type="ARBA" id="ARBA00023163"/>
    </source>
</evidence>
<accession>A0A955LAE2</accession>
<dbReference type="Proteomes" id="UP000714915">
    <property type="component" value="Unassembled WGS sequence"/>
</dbReference>
<dbReference type="PANTHER" id="PTHR11078:SF3">
    <property type="entry name" value="ANTITERMINATION NUSB DOMAIN-CONTAINING PROTEIN"/>
    <property type="match status" value="1"/>
</dbReference>
<evidence type="ECO:0000313" key="8">
    <source>
        <dbReference type="EMBL" id="MCA9386647.1"/>
    </source>
</evidence>
<gene>
    <name evidence="6 8" type="primary">nusB</name>
    <name evidence="8" type="ORF">KC669_01290</name>
</gene>
<comment type="caution">
    <text evidence="8">The sequence shown here is derived from an EMBL/GenBank/DDBJ whole genome shotgun (WGS) entry which is preliminary data.</text>
</comment>
<dbReference type="SUPFAM" id="SSF48013">
    <property type="entry name" value="NusB-like"/>
    <property type="match status" value="1"/>
</dbReference>
<dbReference type="HAMAP" id="MF_00073">
    <property type="entry name" value="NusB"/>
    <property type="match status" value="1"/>
</dbReference>
<reference evidence="8" key="2">
    <citation type="journal article" date="2021" name="Microbiome">
        <title>Successional dynamics and alternative stable states in a saline activated sludge microbial community over 9 years.</title>
        <authorList>
            <person name="Wang Y."/>
            <person name="Ye J."/>
            <person name="Ju F."/>
            <person name="Liu L."/>
            <person name="Boyd J.A."/>
            <person name="Deng Y."/>
            <person name="Parks D.H."/>
            <person name="Jiang X."/>
            <person name="Yin X."/>
            <person name="Woodcroft B.J."/>
            <person name="Tyson G.W."/>
            <person name="Hugenholtz P."/>
            <person name="Polz M.F."/>
            <person name="Zhang T."/>
        </authorList>
    </citation>
    <scope>NUCLEOTIDE SEQUENCE</scope>
    <source>
        <strain evidence="8">HKST-UBA09</strain>
    </source>
</reference>
<evidence type="ECO:0000256" key="1">
    <source>
        <dbReference type="ARBA" id="ARBA00005952"/>
    </source>
</evidence>
<proteinExistence type="inferred from homology"/>
<dbReference type="Pfam" id="PF01029">
    <property type="entry name" value="NusB"/>
    <property type="match status" value="1"/>
</dbReference>
<evidence type="ECO:0000259" key="7">
    <source>
        <dbReference type="Pfam" id="PF01029"/>
    </source>
</evidence>
<comment type="function">
    <text evidence="6">Involved in transcription antitermination. Required for transcription of ribosomal RNA (rRNA) genes. Binds specifically to the boxA antiterminator sequence of the ribosomal RNA (rrn) operons.</text>
</comment>
<dbReference type="Gene3D" id="1.10.940.10">
    <property type="entry name" value="NusB-like"/>
    <property type="match status" value="1"/>
</dbReference>
<dbReference type="GO" id="GO:0031564">
    <property type="term" value="P:transcription antitermination"/>
    <property type="evidence" value="ECO:0007669"/>
    <property type="project" value="UniProtKB-KW"/>
</dbReference>
<keyword evidence="5 6" id="KW-0804">Transcription</keyword>
<evidence type="ECO:0000256" key="3">
    <source>
        <dbReference type="ARBA" id="ARBA00022884"/>
    </source>
</evidence>
<reference evidence="8" key="1">
    <citation type="submission" date="2020-04" db="EMBL/GenBank/DDBJ databases">
        <authorList>
            <person name="Zhang T."/>
        </authorList>
    </citation>
    <scope>NUCLEOTIDE SEQUENCE</scope>
    <source>
        <strain evidence="8">HKST-UBA09</strain>
    </source>
</reference>
<evidence type="ECO:0000256" key="2">
    <source>
        <dbReference type="ARBA" id="ARBA00022814"/>
    </source>
</evidence>
<dbReference type="EMBL" id="JAGQLF010000010">
    <property type="protein sequence ID" value="MCA9386647.1"/>
    <property type="molecule type" value="Genomic_DNA"/>
</dbReference>
<keyword evidence="3 6" id="KW-0694">RNA-binding</keyword>
<keyword evidence="2 6" id="KW-0889">Transcription antitermination</keyword>
<dbReference type="GO" id="GO:0003723">
    <property type="term" value="F:RNA binding"/>
    <property type="evidence" value="ECO:0007669"/>
    <property type="project" value="UniProtKB-UniRule"/>
</dbReference>
<comment type="similarity">
    <text evidence="1 6">Belongs to the NusB family.</text>
</comment>
<evidence type="ECO:0000313" key="9">
    <source>
        <dbReference type="Proteomes" id="UP000714915"/>
    </source>
</evidence>
<dbReference type="InterPro" id="IPR035926">
    <property type="entry name" value="NusB-like_sf"/>
</dbReference>
<evidence type="ECO:0000256" key="4">
    <source>
        <dbReference type="ARBA" id="ARBA00023015"/>
    </source>
</evidence>
<name>A0A955LAE2_9BACT</name>